<dbReference type="Gene3D" id="3.30.40.10">
    <property type="entry name" value="Zinc/RING finger domain, C3HC4 (zinc finger)"/>
    <property type="match status" value="1"/>
</dbReference>
<name>A0A6C0IHK2_9ZZZZ</name>
<feature type="domain" description="RING-type" evidence="1">
    <location>
        <begin position="6"/>
        <end position="48"/>
    </location>
</feature>
<dbReference type="InterPro" id="IPR001841">
    <property type="entry name" value="Znf_RING"/>
</dbReference>
<dbReference type="EMBL" id="MN740161">
    <property type="protein sequence ID" value="QHT91003.1"/>
    <property type="molecule type" value="Genomic_DNA"/>
</dbReference>
<evidence type="ECO:0000313" key="2">
    <source>
        <dbReference type="EMBL" id="QHT91003.1"/>
    </source>
</evidence>
<accession>A0A6C0IHK2</accession>
<dbReference type="SMART" id="SM00184">
    <property type="entry name" value="RING"/>
    <property type="match status" value="1"/>
</dbReference>
<protein>
    <recommendedName>
        <fullName evidence="1">RING-type domain-containing protein</fullName>
    </recommendedName>
</protein>
<dbReference type="AlphaFoldDB" id="A0A6C0IHK2"/>
<dbReference type="CDD" id="cd16448">
    <property type="entry name" value="RING-H2"/>
    <property type="match status" value="1"/>
</dbReference>
<dbReference type="Pfam" id="PF13639">
    <property type="entry name" value="zf-RING_2"/>
    <property type="match status" value="1"/>
</dbReference>
<evidence type="ECO:0000259" key="1">
    <source>
        <dbReference type="PROSITE" id="PS50089"/>
    </source>
</evidence>
<dbReference type="PROSITE" id="PS50089">
    <property type="entry name" value="ZF_RING_2"/>
    <property type="match status" value="1"/>
</dbReference>
<dbReference type="SUPFAM" id="SSF57850">
    <property type="entry name" value="RING/U-box"/>
    <property type="match status" value="1"/>
</dbReference>
<organism evidence="2">
    <name type="scientific">viral metagenome</name>
    <dbReference type="NCBI Taxonomy" id="1070528"/>
    <lineage>
        <taxon>unclassified sequences</taxon>
        <taxon>metagenomes</taxon>
        <taxon>organismal metagenomes</taxon>
    </lineage>
</organism>
<sequence>MSNVECSICMEIIDISINICTTECGHCFHSSCLIKNISHNGFGCPYCRKVLAENPIQNNEFDESNVNDNNIDLDHIDDQEADYKYNDYELRGLRWLFNRANGEEIEQYGYEKPYEDVYLEEYYEEKDTLKKLLPTSLIKENMLKKNVTYDELIGHIFYLYKNDYQKSYEHQESFKKVYTTMFKLEKTFTPV</sequence>
<proteinExistence type="predicted"/>
<reference evidence="2" key="1">
    <citation type="journal article" date="2020" name="Nature">
        <title>Giant virus diversity and host interactions through global metagenomics.</title>
        <authorList>
            <person name="Schulz F."/>
            <person name="Roux S."/>
            <person name="Paez-Espino D."/>
            <person name="Jungbluth S."/>
            <person name="Walsh D.A."/>
            <person name="Denef V.J."/>
            <person name="McMahon K.D."/>
            <person name="Konstantinidis K.T."/>
            <person name="Eloe-Fadrosh E.A."/>
            <person name="Kyrpides N.C."/>
            <person name="Woyke T."/>
        </authorList>
    </citation>
    <scope>NUCLEOTIDE SEQUENCE</scope>
    <source>
        <strain evidence="2">GVMAG-M-3300023184-72</strain>
    </source>
</reference>
<dbReference type="InterPro" id="IPR013083">
    <property type="entry name" value="Znf_RING/FYVE/PHD"/>
</dbReference>